<dbReference type="InterPro" id="IPR038704">
    <property type="entry name" value="YEAST_sf"/>
</dbReference>
<dbReference type="PANTHER" id="PTHR47827:SF3">
    <property type="entry name" value="AF-9 ANC1 HOMOLOGY DOMAIN-CONTAINING PROTEIN"/>
    <property type="match status" value="1"/>
</dbReference>
<dbReference type="Gene3D" id="2.60.40.1970">
    <property type="entry name" value="YEATS domain"/>
    <property type="match status" value="1"/>
</dbReference>
<feature type="compositionally biased region" description="Polar residues" evidence="3">
    <location>
        <begin position="172"/>
        <end position="184"/>
    </location>
</feature>
<evidence type="ECO:0000256" key="1">
    <source>
        <dbReference type="ARBA" id="ARBA00023242"/>
    </source>
</evidence>
<feature type="region of interest" description="Disordered" evidence="3">
    <location>
        <begin position="147"/>
        <end position="184"/>
    </location>
</feature>
<feature type="compositionally biased region" description="Low complexity" evidence="3">
    <location>
        <begin position="152"/>
        <end position="171"/>
    </location>
</feature>
<dbReference type="GO" id="GO:0008023">
    <property type="term" value="C:transcription elongation factor complex"/>
    <property type="evidence" value="ECO:0007669"/>
    <property type="project" value="TreeGrafter"/>
</dbReference>
<comment type="subcellular location">
    <subcellularLocation>
        <location evidence="2">Nucleus</location>
    </subcellularLocation>
</comment>
<dbReference type="CDD" id="cd16906">
    <property type="entry name" value="YEATS_AF-9_like"/>
    <property type="match status" value="1"/>
</dbReference>
<keyword evidence="1 2" id="KW-0539">Nucleus</keyword>
<accession>A0A8D8WWW0</accession>
<dbReference type="EMBL" id="HBUF01231109">
    <property type="protein sequence ID" value="CAG6673369.1"/>
    <property type="molecule type" value="Transcribed_RNA"/>
</dbReference>
<sequence length="184" mass="20543">MKMAYSNVKITIEIGHEASVRNKRTPEGFTHDWEVFVRGPDNADIYHFIDKVVFHLHETFPKPKRTIKEPPYVVKESGYAGFTLPIDIYLKNNSEPRKVKFTYDLNLQPAGPPIKNITKERYVFSNPNEDFRRKLIRGGGVGVLGSEGVGSVGSSSSSGDKDSPLPSSSSSLNYHCNVSTSHDK</sequence>
<dbReference type="PROSITE" id="PS51037">
    <property type="entry name" value="YEATS"/>
    <property type="match status" value="1"/>
</dbReference>
<feature type="domain" description="YEATS" evidence="4">
    <location>
        <begin position="2"/>
        <end position="138"/>
    </location>
</feature>
<dbReference type="Pfam" id="PF03366">
    <property type="entry name" value="YEATS"/>
    <property type="match status" value="1"/>
</dbReference>
<evidence type="ECO:0000313" key="5">
    <source>
        <dbReference type="EMBL" id="CAG6673369.1"/>
    </source>
</evidence>
<proteinExistence type="predicted"/>
<name>A0A8D8WWW0_9HEMI</name>
<dbReference type="EMBL" id="HBUF01231108">
    <property type="protein sequence ID" value="CAG6673368.1"/>
    <property type="molecule type" value="Transcribed_RNA"/>
</dbReference>
<reference evidence="5" key="1">
    <citation type="submission" date="2021-05" db="EMBL/GenBank/DDBJ databases">
        <authorList>
            <person name="Alioto T."/>
            <person name="Alioto T."/>
            <person name="Gomez Garrido J."/>
        </authorList>
    </citation>
    <scope>NUCLEOTIDE SEQUENCE</scope>
</reference>
<organism evidence="5">
    <name type="scientific">Cacopsylla melanoneura</name>
    <dbReference type="NCBI Taxonomy" id="428564"/>
    <lineage>
        <taxon>Eukaryota</taxon>
        <taxon>Metazoa</taxon>
        <taxon>Ecdysozoa</taxon>
        <taxon>Arthropoda</taxon>
        <taxon>Hexapoda</taxon>
        <taxon>Insecta</taxon>
        <taxon>Pterygota</taxon>
        <taxon>Neoptera</taxon>
        <taxon>Paraneoptera</taxon>
        <taxon>Hemiptera</taxon>
        <taxon>Sternorrhyncha</taxon>
        <taxon>Psylloidea</taxon>
        <taxon>Psyllidae</taxon>
        <taxon>Psyllinae</taxon>
        <taxon>Cacopsylla</taxon>
    </lineage>
</organism>
<dbReference type="GO" id="GO:0003682">
    <property type="term" value="F:chromatin binding"/>
    <property type="evidence" value="ECO:0007669"/>
    <property type="project" value="TreeGrafter"/>
</dbReference>
<dbReference type="InterPro" id="IPR055129">
    <property type="entry name" value="YEATS_dom"/>
</dbReference>
<dbReference type="GO" id="GO:0045893">
    <property type="term" value="P:positive regulation of DNA-templated transcription"/>
    <property type="evidence" value="ECO:0007669"/>
    <property type="project" value="TreeGrafter"/>
</dbReference>
<dbReference type="EMBL" id="HBUF01231110">
    <property type="protein sequence ID" value="CAG6673370.1"/>
    <property type="molecule type" value="Transcribed_RNA"/>
</dbReference>
<dbReference type="EMBL" id="HBUF01231107">
    <property type="protein sequence ID" value="CAG6673367.1"/>
    <property type="molecule type" value="Transcribed_RNA"/>
</dbReference>
<evidence type="ECO:0000259" key="4">
    <source>
        <dbReference type="PROSITE" id="PS51037"/>
    </source>
</evidence>
<evidence type="ECO:0000256" key="3">
    <source>
        <dbReference type="SAM" id="MobiDB-lite"/>
    </source>
</evidence>
<evidence type="ECO:0000256" key="2">
    <source>
        <dbReference type="PROSITE-ProRule" id="PRU00376"/>
    </source>
</evidence>
<dbReference type="AlphaFoldDB" id="A0A8D8WWW0"/>
<dbReference type="PANTHER" id="PTHR47827">
    <property type="entry name" value="AHD DOMAIN-CONTAINING PROTEIN"/>
    <property type="match status" value="1"/>
</dbReference>
<protein>
    <submittedName>
        <fullName evidence="5">Protein AF-9</fullName>
    </submittedName>
</protein>
<dbReference type="InterPro" id="IPR052790">
    <property type="entry name" value="YEATS_domain"/>
</dbReference>